<comment type="catalytic activity">
    <reaction evidence="1">
        <text>[protein]-peptidylproline (omega=180) = [protein]-peptidylproline (omega=0)</text>
        <dbReference type="Rhea" id="RHEA:16237"/>
        <dbReference type="Rhea" id="RHEA-COMP:10747"/>
        <dbReference type="Rhea" id="RHEA-COMP:10748"/>
        <dbReference type="ChEBI" id="CHEBI:83833"/>
        <dbReference type="ChEBI" id="CHEBI:83834"/>
        <dbReference type="EC" id="5.2.1.8"/>
    </reaction>
</comment>
<protein>
    <recommendedName>
        <fullName evidence="1">peptidylprolyl isomerase</fullName>
        <ecNumber evidence="1">5.2.1.8</ecNumber>
    </recommendedName>
</protein>
<feature type="domain" description="PPIase FKBP-type" evidence="3">
    <location>
        <begin position="133"/>
        <end position="199"/>
    </location>
</feature>
<dbReference type="SUPFAM" id="SSF54534">
    <property type="entry name" value="FKBP-like"/>
    <property type="match status" value="1"/>
</dbReference>
<accession>A0A7S3TZJ9</accession>
<keyword evidence="1" id="KW-0413">Isomerase</keyword>
<gene>
    <name evidence="4" type="ORF">EHUX00137_LOCUS46972</name>
</gene>
<dbReference type="EMBL" id="HBIR01060423">
    <property type="protein sequence ID" value="CAE0598932.1"/>
    <property type="molecule type" value="Transcribed_RNA"/>
</dbReference>
<dbReference type="Gene3D" id="3.10.50.40">
    <property type="match status" value="1"/>
</dbReference>
<keyword evidence="1" id="KW-0697">Rotamase</keyword>
<evidence type="ECO:0000259" key="3">
    <source>
        <dbReference type="PROSITE" id="PS50059"/>
    </source>
</evidence>
<dbReference type="PROSITE" id="PS50059">
    <property type="entry name" value="FKBP_PPIASE"/>
    <property type="match status" value="1"/>
</dbReference>
<organism evidence="4">
    <name type="scientific">Emiliania huxleyi</name>
    <name type="common">Coccolithophore</name>
    <name type="synonym">Pontosphaera huxleyi</name>
    <dbReference type="NCBI Taxonomy" id="2903"/>
    <lineage>
        <taxon>Eukaryota</taxon>
        <taxon>Haptista</taxon>
        <taxon>Haptophyta</taxon>
        <taxon>Prymnesiophyceae</taxon>
        <taxon>Isochrysidales</taxon>
        <taxon>Noelaerhabdaceae</taxon>
        <taxon>Emiliania</taxon>
    </lineage>
</organism>
<sequence>MRNIAQKLLSPEAQRARTQPVRWCRGTGCVSRASHLRQLLWPPAIPVVPMWRRCRRLRPVASAGLLMASYRASAVQPALSEPLSPSSASPAALPASRAASSAEASAEEAPSGLRIGVTMREVREGSGEQAASGMLATVHYTVRLVGDGTLLEDTRNSGYGERDYGAPLSFRLGELSDRRILRALHLCALDMRVGGVRRVRTCLLDSDFGYTRTPEIPTARSYRVKRELGADWLIDLELELVALQPPPGPTLLERLFGK</sequence>
<evidence type="ECO:0000313" key="4">
    <source>
        <dbReference type="EMBL" id="CAE0598932.1"/>
    </source>
</evidence>
<dbReference type="InterPro" id="IPR001179">
    <property type="entry name" value="PPIase_FKBP_dom"/>
</dbReference>
<reference evidence="4" key="1">
    <citation type="submission" date="2021-01" db="EMBL/GenBank/DDBJ databases">
        <authorList>
            <person name="Corre E."/>
            <person name="Pelletier E."/>
            <person name="Niang G."/>
            <person name="Scheremetjew M."/>
            <person name="Finn R."/>
            <person name="Kale V."/>
            <person name="Holt S."/>
            <person name="Cochrane G."/>
            <person name="Meng A."/>
            <person name="Brown T."/>
            <person name="Cohen L."/>
        </authorList>
    </citation>
    <scope>NUCLEOTIDE SEQUENCE</scope>
    <source>
        <strain evidence="4">379</strain>
    </source>
</reference>
<proteinExistence type="predicted"/>
<dbReference type="EC" id="5.2.1.8" evidence="1"/>
<evidence type="ECO:0000256" key="1">
    <source>
        <dbReference type="PROSITE-ProRule" id="PRU00277"/>
    </source>
</evidence>
<feature type="region of interest" description="Disordered" evidence="2">
    <location>
        <begin position="80"/>
        <end position="111"/>
    </location>
</feature>
<name>A0A7S3TZJ9_EMIHU</name>
<dbReference type="AlphaFoldDB" id="A0A7S3TZJ9"/>
<evidence type="ECO:0000256" key="2">
    <source>
        <dbReference type="SAM" id="MobiDB-lite"/>
    </source>
</evidence>
<dbReference type="GO" id="GO:0003755">
    <property type="term" value="F:peptidyl-prolyl cis-trans isomerase activity"/>
    <property type="evidence" value="ECO:0007669"/>
    <property type="project" value="UniProtKB-KW"/>
</dbReference>
<dbReference type="InterPro" id="IPR046357">
    <property type="entry name" value="PPIase_dom_sf"/>
</dbReference>